<dbReference type="OrthoDB" id="546632at2759"/>
<dbReference type="PANTHER" id="PTHR11347">
    <property type="entry name" value="CYCLIC NUCLEOTIDE PHOSPHODIESTERASE"/>
    <property type="match status" value="1"/>
</dbReference>
<feature type="compositionally biased region" description="Low complexity" evidence="4">
    <location>
        <begin position="700"/>
        <end position="713"/>
    </location>
</feature>
<feature type="compositionally biased region" description="Low complexity" evidence="4">
    <location>
        <begin position="956"/>
        <end position="966"/>
    </location>
</feature>
<dbReference type="SUPFAM" id="SSF109604">
    <property type="entry name" value="HD-domain/PDEase-like"/>
    <property type="match status" value="1"/>
</dbReference>
<comment type="cofactor">
    <cofactor evidence="3">
        <name>a divalent metal cation</name>
        <dbReference type="ChEBI" id="CHEBI:60240"/>
    </cofactor>
    <text evidence="3">Binds 2 divalent metal cations per subunit. Site 1 may preferentially bind zinc ions, while site 2 has a preference for magnesium and/or manganese ions.</text>
</comment>
<dbReference type="InterPro" id="IPR003607">
    <property type="entry name" value="HD/PDEase_dom"/>
</dbReference>
<feature type="domain" description="PDEase" evidence="5">
    <location>
        <begin position="286"/>
        <end position="634"/>
    </location>
</feature>
<dbReference type="AlphaFoldDB" id="A0A8E2E3W5"/>
<evidence type="ECO:0000313" key="7">
    <source>
        <dbReference type="Proteomes" id="UP000250266"/>
    </source>
</evidence>
<feature type="compositionally biased region" description="Polar residues" evidence="4">
    <location>
        <begin position="996"/>
        <end position="1012"/>
    </location>
</feature>
<feature type="compositionally biased region" description="Basic residues" evidence="4">
    <location>
        <begin position="974"/>
        <end position="986"/>
    </location>
</feature>
<dbReference type="PROSITE" id="PS51845">
    <property type="entry name" value="PDEASE_I_2"/>
    <property type="match status" value="1"/>
</dbReference>
<dbReference type="CDD" id="cd00077">
    <property type="entry name" value="HDc"/>
    <property type="match status" value="1"/>
</dbReference>
<evidence type="ECO:0000259" key="5">
    <source>
        <dbReference type="PROSITE" id="PS51845"/>
    </source>
</evidence>
<reference evidence="6 7" key="1">
    <citation type="journal article" date="2016" name="Nat. Commun.">
        <title>Ectomycorrhizal ecology is imprinted in the genome of the dominant symbiotic fungus Cenococcum geophilum.</title>
        <authorList>
            <consortium name="DOE Joint Genome Institute"/>
            <person name="Peter M."/>
            <person name="Kohler A."/>
            <person name="Ohm R.A."/>
            <person name="Kuo A."/>
            <person name="Krutzmann J."/>
            <person name="Morin E."/>
            <person name="Arend M."/>
            <person name="Barry K.W."/>
            <person name="Binder M."/>
            <person name="Choi C."/>
            <person name="Clum A."/>
            <person name="Copeland A."/>
            <person name="Grisel N."/>
            <person name="Haridas S."/>
            <person name="Kipfer T."/>
            <person name="LaButti K."/>
            <person name="Lindquist E."/>
            <person name="Lipzen A."/>
            <person name="Maire R."/>
            <person name="Meier B."/>
            <person name="Mihaltcheva S."/>
            <person name="Molinier V."/>
            <person name="Murat C."/>
            <person name="Poggeler S."/>
            <person name="Quandt C.A."/>
            <person name="Sperisen C."/>
            <person name="Tritt A."/>
            <person name="Tisserant E."/>
            <person name="Crous P.W."/>
            <person name="Henrissat B."/>
            <person name="Nehls U."/>
            <person name="Egli S."/>
            <person name="Spatafora J.W."/>
            <person name="Grigoriev I.V."/>
            <person name="Martin F.M."/>
        </authorList>
    </citation>
    <scope>NUCLEOTIDE SEQUENCE [LARGE SCALE GENOMIC DNA]</scope>
    <source>
        <strain evidence="6 7">CBS 459.81</strain>
    </source>
</reference>
<keyword evidence="2 3" id="KW-0378">Hydrolase</keyword>
<evidence type="ECO:0000256" key="4">
    <source>
        <dbReference type="SAM" id="MobiDB-lite"/>
    </source>
</evidence>
<dbReference type="InterPro" id="IPR023174">
    <property type="entry name" value="PDEase_CS"/>
</dbReference>
<feature type="compositionally biased region" description="Polar residues" evidence="4">
    <location>
        <begin position="768"/>
        <end position="777"/>
    </location>
</feature>
<gene>
    <name evidence="6" type="ORF">K432DRAFT_305318</name>
</gene>
<feature type="compositionally biased region" description="Polar residues" evidence="4">
    <location>
        <begin position="677"/>
        <end position="699"/>
    </location>
</feature>
<dbReference type="GO" id="GO:0004114">
    <property type="term" value="F:3',5'-cyclic-nucleotide phosphodiesterase activity"/>
    <property type="evidence" value="ECO:0007669"/>
    <property type="project" value="InterPro"/>
</dbReference>
<protein>
    <recommendedName>
        <fullName evidence="3">Phosphodiesterase</fullName>
        <ecNumber evidence="3">3.1.4.-</ecNumber>
    </recommendedName>
</protein>
<evidence type="ECO:0000313" key="6">
    <source>
        <dbReference type="EMBL" id="OCK76915.1"/>
    </source>
</evidence>
<dbReference type="EMBL" id="KV745168">
    <property type="protein sequence ID" value="OCK76915.1"/>
    <property type="molecule type" value="Genomic_DNA"/>
</dbReference>
<evidence type="ECO:0000256" key="1">
    <source>
        <dbReference type="ARBA" id="ARBA00022723"/>
    </source>
</evidence>
<evidence type="ECO:0000256" key="3">
    <source>
        <dbReference type="RuleBase" id="RU363067"/>
    </source>
</evidence>
<feature type="compositionally biased region" description="Low complexity" evidence="4">
    <location>
        <begin position="803"/>
        <end position="817"/>
    </location>
</feature>
<name>A0A8E2E3W5_9PEZI</name>
<organism evidence="6 7">
    <name type="scientific">Lepidopterella palustris CBS 459.81</name>
    <dbReference type="NCBI Taxonomy" id="1314670"/>
    <lineage>
        <taxon>Eukaryota</taxon>
        <taxon>Fungi</taxon>
        <taxon>Dikarya</taxon>
        <taxon>Ascomycota</taxon>
        <taxon>Pezizomycotina</taxon>
        <taxon>Dothideomycetes</taxon>
        <taxon>Pleosporomycetidae</taxon>
        <taxon>Mytilinidiales</taxon>
        <taxon>Argynnaceae</taxon>
        <taxon>Lepidopterella</taxon>
    </lineage>
</organism>
<dbReference type="GO" id="GO:0046872">
    <property type="term" value="F:metal ion binding"/>
    <property type="evidence" value="ECO:0007669"/>
    <property type="project" value="UniProtKB-KW"/>
</dbReference>
<feature type="compositionally biased region" description="Polar residues" evidence="4">
    <location>
        <begin position="650"/>
        <end position="663"/>
    </location>
</feature>
<dbReference type="Proteomes" id="UP000250266">
    <property type="component" value="Unassembled WGS sequence"/>
</dbReference>
<keyword evidence="1 3" id="KW-0479">Metal-binding</keyword>
<proteinExistence type="inferred from homology"/>
<dbReference type="SMART" id="SM00471">
    <property type="entry name" value="HDc"/>
    <property type="match status" value="1"/>
</dbReference>
<dbReference type="Gene3D" id="1.10.1300.10">
    <property type="entry name" value="3'5'-cyclic nucleotide phosphodiesterase, catalytic domain"/>
    <property type="match status" value="1"/>
</dbReference>
<accession>A0A8E2E3W5</accession>
<dbReference type="EC" id="3.1.4.-" evidence="3"/>
<feature type="compositionally biased region" description="Basic and acidic residues" evidence="4">
    <location>
        <begin position="892"/>
        <end position="904"/>
    </location>
</feature>
<dbReference type="InterPro" id="IPR036971">
    <property type="entry name" value="PDEase_catalytic_dom_sf"/>
</dbReference>
<feature type="compositionally biased region" description="Polar residues" evidence="4">
    <location>
        <begin position="714"/>
        <end position="725"/>
    </location>
</feature>
<dbReference type="GO" id="GO:0007165">
    <property type="term" value="P:signal transduction"/>
    <property type="evidence" value="ECO:0007669"/>
    <property type="project" value="InterPro"/>
</dbReference>
<dbReference type="PROSITE" id="PS00126">
    <property type="entry name" value="PDEASE_I_1"/>
    <property type="match status" value="1"/>
</dbReference>
<keyword evidence="7" id="KW-1185">Reference proteome</keyword>
<dbReference type="Pfam" id="PF00233">
    <property type="entry name" value="PDEase_I"/>
    <property type="match status" value="1"/>
</dbReference>
<sequence length="1018" mass="112297">MEHGACNIIYIDRRANDEHVRRESLSNSLVSRTSTGSYSPGYFNFGKPSPTEIHTNVEAILSTFNEVYICSSGASCLARISHLHDSPNDPVPTLVLIDVPYDEDQRMKRLSRELRTPSPTSTRTTKVDTNEPEDIYGMYLLLHISSEIQSRNLSKLVVPVVVLSGLDREWASNNLPSPSVHGSQVLTDTVRLVRYLDAGAVDVLSSPLSKDHVHGLAVHAYRIHKEVSRAESSWLTNKRNRKLSWVGVEVGLDDAKPYAYLREAMVSSLMSRICNPESVGDSLTSSDILVEPHRMEVIAEAIGSWSFSAHDFTDDELLYGALLILKHALQMPELEGWRMSDEDLTVFLLASRTAYNDFVLYHNFRHVTDVLQALFYFLVRIGILPAYARGRPHPKSTEKPAIANLLKPFDALTLLVSAIGHDVGHPGVNNAFLVALNAPLAQLYNDRSVLESFHCAAYSQILRRYWPVAFSNMAMRKLMINSILATDMGLHFKYMSDLNSVQEKLNHTSGGVEGLSAKLCEDYKDLTCGLLIKCADISNVARKFGTAARWAAILTDEFSNQGVMEEELQIPSCLFGGPPARDDIIKMGESQIGFMKIFAKPLFEAVADILPAMRFSVEEILVNMSVWEKKIEEQKERNKRNLDSGLELSSLGTASGGSPSQITGALLRPSPEAKPLPSTQTNPEPSLSPNQQFPMPTKTSLSDDSNRRSSGSSHTQLAATGSRRSSLGVDRSSPHSSGAGFSPGHSHAMENQSQSRRGSGDASLTAIFVTQSPNSPDSKAKDATRGSHLRSVSPSKRKDAKTKSSLNKPPNNNPTNSDKLNVRPVTAPSPSRRGQGKIANLNNYPPYTSSRPLGIGPDFDSATHIFPITHPTSQSHSEVDLSHASNGNLDGSRMRHWDTGKQSDESNNSHQANERDTGRRGDWWKHMSHRRRTRDMRNGNGDGYNPNKEIYLAPITSNSNSNSSTSPTQEKSRSGKLRSLFRRKPKSERDLIMRSAPTSTPQLRTPTSNPGISVTVDD</sequence>
<evidence type="ECO:0000256" key="2">
    <source>
        <dbReference type="ARBA" id="ARBA00022801"/>
    </source>
</evidence>
<feature type="compositionally biased region" description="Polar residues" evidence="4">
    <location>
        <begin position="840"/>
        <end position="851"/>
    </location>
</feature>
<feature type="region of interest" description="Disordered" evidence="4">
    <location>
        <begin position="636"/>
        <end position="1018"/>
    </location>
</feature>
<dbReference type="InterPro" id="IPR002073">
    <property type="entry name" value="PDEase_catalytic_dom"/>
</dbReference>
<comment type="similarity">
    <text evidence="3">Belongs to the cyclic nucleotide phosphodiesterase family.</text>
</comment>
<feature type="compositionally biased region" description="Basic and acidic residues" evidence="4">
    <location>
        <begin position="912"/>
        <end position="925"/>
    </location>
</feature>